<evidence type="ECO:0000313" key="1">
    <source>
        <dbReference type="EMBL" id="SNT72257.1"/>
    </source>
</evidence>
<dbReference type="Pfam" id="PF06698">
    <property type="entry name" value="DUF1192"/>
    <property type="match status" value="1"/>
</dbReference>
<dbReference type="OrthoDB" id="7872350at2"/>
<sequence>MDFDEPQETPDLTLKSLKKQDLSTLSVDDLEERIASLKAEIARCEAALGARGSTRAAAEKMFKI</sequence>
<keyword evidence="2" id="KW-1185">Reference proteome</keyword>
<organism evidence="1 2">
    <name type="scientific">Amphiplicatus metriothermophilus</name>
    <dbReference type="NCBI Taxonomy" id="1519374"/>
    <lineage>
        <taxon>Bacteria</taxon>
        <taxon>Pseudomonadati</taxon>
        <taxon>Pseudomonadota</taxon>
        <taxon>Alphaproteobacteria</taxon>
        <taxon>Parvularculales</taxon>
        <taxon>Parvularculaceae</taxon>
        <taxon>Amphiplicatus</taxon>
    </lineage>
</organism>
<proteinExistence type="predicted"/>
<gene>
    <name evidence="1" type="ORF">SAMN06297382_1295</name>
</gene>
<evidence type="ECO:0000313" key="2">
    <source>
        <dbReference type="Proteomes" id="UP000198346"/>
    </source>
</evidence>
<reference evidence="1 2" key="1">
    <citation type="submission" date="2017-07" db="EMBL/GenBank/DDBJ databases">
        <authorList>
            <person name="Sun Z.S."/>
            <person name="Albrecht U."/>
            <person name="Echele G."/>
            <person name="Lee C.C."/>
        </authorList>
    </citation>
    <scope>NUCLEOTIDE SEQUENCE [LARGE SCALE GENOMIC DNA]</scope>
    <source>
        <strain evidence="1 2">CGMCC 1.12710</strain>
    </source>
</reference>
<dbReference type="AlphaFoldDB" id="A0A239PRB8"/>
<dbReference type="InterPro" id="IPR009579">
    <property type="entry name" value="DUF1192"/>
</dbReference>
<accession>A0A239PRB8</accession>
<dbReference type="EMBL" id="FZQA01000002">
    <property type="protein sequence ID" value="SNT72257.1"/>
    <property type="molecule type" value="Genomic_DNA"/>
</dbReference>
<protein>
    <submittedName>
        <fullName evidence="1">Uncharacterized small protein, DUF1192 family</fullName>
    </submittedName>
</protein>
<dbReference type="RefSeq" id="WP_089411764.1">
    <property type="nucleotide sequence ID" value="NZ_FZQA01000002.1"/>
</dbReference>
<name>A0A239PRB8_9PROT</name>
<dbReference type="Proteomes" id="UP000198346">
    <property type="component" value="Unassembled WGS sequence"/>
</dbReference>